<gene>
    <name evidence="1" type="ORF">QWZ18_31610</name>
</gene>
<evidence type="ECO:0000313" key="1">
    <source>
        <dbReference type="EMBL" id="MDN3575131.1"/>
    </source>
</evidence>
<accession>A0ABT8B0D7</accession>
<dbReference type="EMBL" id="JAUFPT010000160">
    <property type="protein sequence ID" value="MDN3575131.1"/>
    <property type="molecule type" value="Genomic_DNA"/>
</dbReference>
<evidence type="ECO:0000313" key="2">
    <source>
        <dbReference type="Proteomes" id="UP001244297"/>
    </source>
</evidence>
<organism evidence="1 2">
    <name type="scientific">Methylobacterium longum</name>
    <dbReference type="NCBI Taxonomy" id="767694"/>
    <lineage>
        <taxon>Bacteria</taxon>
        <taxon>Pseudomonadati</taxon>
        <taxon>Pseudomonadota</taxon>
        <taxon>Alphaproteobacteria</taxon>
        <taxon>Hyphomicrobiales</taxon>
        <taxon>Methylobacteriaceae</taxon>
        <taxon>Methylobacterium</taxon>
    </lineage>
</organism>
<reference evidence="2" key="1">
    <citation type="journal article" date="2019" name="Int. J. Syst. Evol. Microbiol.">
        <title>The Global Catalogue of Microorganisms (GCM) 10K type strain sequencing project: providing services to taxonomists for standard genome sequencing and annotation.</title>
        <authorList>
            <consortium name="The Broad Institute Genomics Platform"/>
            <consortium name="The Broad Institute Genome Sequencing Center for Infectious Disease"/>
            <person name="Wu L."/>
            <person name="Ma J."/>
        </authorList>
    </citation>
    <scope>NUCLEOTIDE SEQUENCE [LARGE SCALE GENOMIC DNA]</scope>
    <source>
        <strain evidence="2">CECT 7806</strain>
    </source>
</reference>
<keyword evidence="2" id="KW-1185">Reference proteome</keyword>
<sequence>MSTELMAAVCAVSVEPLPVVLAEPAVVAGTISVELMGFAVASVGLVVEELAVAVASAAGLVDVESGVLVRLAVLVEPEVGSGERVEAPVPSVVVGLAAPAEAGTELLEFAVEPVSFGEVTASPPEPLVLVDPVETVLVIPFVVAVELSAVVEPAAGLELTALAVSVELAALVELEEDVTGLFEVAAATLGVVVLAEAAVGMVAETVELDAVGSDVPVEFVTVELVALVEPEATVEFAIVLAAPAVELVVPVASVAAAFPVPVELVTEPVGFVVPAVGLVVLAVPTPVVLAVPAVSAEPDAAAVAPYMPGSLPSGAETVSWATVGLEPSFEYARM</sequence>
<proteinExistence type="predicted"/>
<dbReference type="RefSeq" id="WP_238293978.1">
    <property type="nucleotide sequence ID" value="NZ_BPQS01000088.1"/>
</dbReference>
<dbReference type="Proteomes" id="UP001244297">
    <property type="component" value="Unassembled WGS sequence"/>
</dbReference>
<name>A0ABT8B0D7_9HYPH</name>
<comment type="caution">
    <text evidence="1">The sequence shown here is derived from an EMBL/GenBank/DDBJ whole genome shotgun (WGS) entry which is preliminary data.</text>
</comment>
<evidence type="ECO:0008006" key="3">
    <source>
        <dbReference type="Google" id="ProtNLM"/>
    </source>
</evidence>
<protein>
    <recommendedName>
        <fullName evidence="3">Tash protein pest motif family</fullName>
    </recommendedName>
</protein>